<reference evidence="2 3" key="1">
    <citation type="submission" date="2020-01" db="EMBL/GenBank/DDBJ databases">
        <title>Frigidibacter albus SP32T (=CGMCC 1.13995T).</title>
        <authorList>
            <person name="Liao X."/>
        </authorList>
    </citation>
    <scope>NUCLEOTIDE SEQUENCE [LARGE SCALE GENOMIC DNA]</scope>
    <source>
        <strain evidence="2 3">SP32</strain>
    </source>
</reference>
<dbReference type="OrthoDB" id="7873635at2"/>
<accession>A0A6L8VDB8</accession>
<dbReference type="EMBL" id="WWNR01000002">
    <property type="protein sequence ID" value="MZQ88297.1"/>
    <property type="molecule type" value="Genomic_DNA"/>
</dbReference>
<evidence type="ECO:0000256" key="1">
    <source>
        <dbReference type="SAM" id="MobiDB-lite"/>
    </source>
</evidence>
<dbReference type="AlphaFoldDB" id="A0A6L8VDB8"/>
<evidence type="ECO:0000313" key="3">
    <source>
        <dbReference type="Proteomes" id="UP000477083"/>
    </source>
</evidence>
<protein>
    <submittedName>
        <fullName evidence="2">Uncharacterized protein</fullName>
    </submittedName>
</protein>
<proteinExistence type="predicted"/>
<gene>
    <name evidence="2" type="ORF">GS660_04185</name>
</gene>
<feature type="compositionally biased region" description="Basic and acidic residues" evidence="1">
    <location>
        <begin position="111"/>
        <end position="120"/>
    </location>
</feature>
<sequence>MRHSLNRTLPLLALAGIGWLFWSAGRAGPPRPVGLLPQPQGSDRPGSAPPLNSSQKTPSGGKPLNSSQKTPSGGKKKAKSVQSAAPTPGKPANSGAPVNGFQKVRAAGPEAMRDPPRDWDAVDEENDESFPASDPPGRY</sequence>
<evidence type="ECO:0000313" key="2">
    <source>
        <dbReference type="EMBL" id="MZQ88297.1"/>
    </source>
</evidence>
<name>A0A6L8VDB8_9RHOB</name>
<feature type="compositionally biased region" description="Polar residues" evidence="1">
    <location>
        <begin position="50"/>
        <end position="71"/>
    </location>
</feature>
<dbReference type="Proteomes" id="UP000477083">
    <property type="component" value="Unassembled WGS sequence"/>
</dbReference>
<keyword evidence="3" id="KW-1185">Reference proteome</keyword>
<organism evidence="2 3">
    <name type="scientific">Frigidibacter albus</name>
    <dbReference type="NCBI Taxonomy" id="1465486"/>
    <lineage>
        <taxon>Bacteria</taxon>
        <taxon>Pseudomonadati</taxon>
        <taxon>Pseudomonadota</taxon>
        <taxon>Alphaproteobacteria</taxon>
        <taxon>Rhodobacterales</taxon>
        <taxon>Paracoccaceae</taxon>
        <taxon>Frigidibacter</taxon>
    </lineage>
</organism>
<comment type="caution">
    <text evidence="2">The sequence shown here is derived from an EMBL/GenBank/DDBJ whole genome shotgun (WGS) entry which is preliminary data.</text>
</comment>
<feature type="region of interest" description="Disordered" evidence="1">
    <location>
        <begin position="26"/>
        <end position="139"/>
    </location>
</feature>